<protein>
    <submittedName>
        <fullName evidence="2">Uncharacterized protein</fullName>
    </submittedName>
</protein>
<dbReference type="AlphaFoldDB" id="A0A6G9XNU5"/>
<evidence type="ECO:0000256" key="1">
    <source>
        <dbReference type="SAM" id="MobiDB-lite"/>
    </source>
</evidence>
<feature type="region of interest" description="Disordered" evidence="1">
    <location>
        <begin position="90"/>
        <end position="120"/>
    </location>
</feature>
<dbReference type="RefSeq" id="WP_167461662.1">
    <property type="nucleotide sequence ID" value="NZ_CP046171.1"/>
</dbReference>
<gene>
    <name evidence="2" type="ORF">F5X71_09815</name>
</gene>
<dbReference type="Proteomes" id="UP000501705">
    <property type="component" value="Chromosome"/>
</dbReference>
<evidence type="ECO:0000313" key="3">
    <source>
        <dbReference type="Proteomes" id="UP000501705"/>
    </source>
</evidence>
<reference evidence="2 3" key="1">
    <citation type="journal article" date="2019" name="ACS Chem. Biol.">
        <title>Identification and Mobilization of a Cryptic Antibiotic Biosynthesis Gene Locus from a Human-Pathogenic Nocardia Isolate.</title>
        <authorList>
            <person name="Herisse M."/>
            <person name="Ishida K."/>
            <person name="Porter J.L."/>
            <person name="Howden B."/>
            <person name="Hertweck C."/>
            <person name="Stinear T.P."/>
            <person name="Pidot S.J."/>
        </authorList>
    </citation>
    <scope>NUCLEOTIDE SEQUENCE [LARGE SCALE GENOMIC DNA]</scope>
    <source>
        <strain evidence="2 3">AUSMDU00024985</strain>
    </source>
</reference>
<accession>A0A6G9XNU5</accession>
<organism evidence="2 3">
    <name type="scientific">Nocardia brasiliensis</name>
    <dbReference type="NCBI Taxonomy" id="37326"/>
    <lineage>
        <taxon>Bacteria</taxon>
        <taxon>Bacillati</taxon>
        <taxon>Actinomycetota</taxon>
        <taxon>Actinomycetes</taxon>
        <taxon>Mycobacteriales</taxon>
        <taxon>Nocardiaceae</taxon>
        <taxon>Nocardia</taxon>
    </lineage>
</organism>
<sequence length="120" mass="13453">MTLALLVALSVFLGGIALASGLFGVFWAFFKMLDRSGEVTVFDIQRRLSHERPIQPLTVEDALTEEPNHRECSVARCHKKRAINRALAAQRRDARSSAGRIPPTHVSPIERWSEWPSKSS</sequence>
<proteinExistence type="predicted"/>
<dbReference type="EMBL" id="CP046171">
    <property type="protein sequence ID" value="QIS02578.1"/>
    <property type="molecule type" value="Genomic_DNA"/>
</dbReference>
<name>A0A6G9XNU5_NOCBR</name>
<evidence type="ECO:0000313" key="2">
    <source>
        <dbReference type="EMBL" id="QIS02578.1"/>
    </source>
</evidence>